<evidence type="ECO:0000259" key="3">
    <source>
        <dbReference type="Pfam" id="PF18962"/>
    </source>
</evidence>
<dbReference type="InterPro" id="IPR029058">
    <property type="entry name" value="AB_hydrolase_fold"/>
</dbReference>
<protein>
    <recommendedName>
        <fullName evidence="3">Secretion system C-terminal sorting domain-containing protein</fullName>
    </recommendedName>
</protein>
<evidence type="ECO:0000256" key="1">
    <source>
        <dbReference type="ARBA" id="ARBA00022729"/>
    </source>
</evidence>
<keyword evidence="1 2" id="KW-0732">Signal</keyword>
<dbReference type="Gene3D" id="3.40.50.1820">
    <property type="entry name" value="alpha/beta hydrolase"/>
    <property type="match status" value="1"/>
</dbReference>
<dbReference type="STRING" id="755732.Fluta_1902"/>
<accession>F2IJ31</accession>
<sequence length="968" mass="110082" precursor="true">MRKFLVAFLLLVGSQAWGQTDTLQFTTRRQVADTVLGLLDPTIYGPALIERSMTEDSLLINQLQYSDYSGVSQGWSWLQAYSDIALSYVDSTYMYSDTALLHRLENFQLDMRDTSGLDQLKQPFGLLLHQVSRIDTTLLNTLGVFSNDQSQLKLNESIDESTIYQKVMLKSAAILELDGEHGYDQGTIYYTEDFISTSPDITINSIHLNMGTGFQPFSATANQITYSILKDFQLGQAAIEYMLNGVSISDTLSFYVSTRTYKYKNTEKSASQWDSPVRYFGNDLQYCILYGCGNVNEKIRRPVIFAPPYRPISQFLLSFNKYYDQFDFKSLLTSLAEMGYDVIFVKETPGNRGINHAGSILGDFIKFINEKKKEHFPNEDWENVVIGFSAGGQHWRYALKKLEKEHMETGTPHHHTRLYIPFDSPHWGANVPMFAQAVYRDMYAFSMPALFAYESLTDAASKDMLMNHIIGSNLTEDNHVYTITPAPASEKLNISNQLDNWFNHQFTPMNDLRKTFPTFTRNVAISTGNNSANYDSQYGLFPGMKLFSQNVFAPAWYGGKAFNRSIYSSQSGTARQVFKREDLYLFLGFPLWFKRFYKTNNAYEWDLAQGGYKDEFYDEGAMNWNAAPLSGIPVGAINILVASAQNILLPFGPLWGTQHYKGHISFLPMVSALGINPSIWQNNNLYYNLKDEGLMFNQFDIQNNPASNLYGYPNLAHPTNHFNITPFEAVYCDPQTYEHIKMQASIDENDGMDDVYLVHTRNFILDEVEADVVYLQNKIIGKNHLQWDPNYRYKAWYKAYDRIIFGASVTPKTDTGAYIIESSGEITAYACNGIHITPGFHTQSGSRFHAYEYCDGCSRPREGGKSASNTESDQESNELQISLLDNDNKEANLAIDLQIFPNPATEGFTVLFPLAAGNYSIFDSNGRIFKQGPIAENNKKLYIELPKGVYFLKWNENEQVITKKIIVL</sequence>
<feature type="signal peptide" evidence="2">
    <location>
        <begin position="1"/>
        <end position="18"/>
    </location>
</feature>
<dbReference type="AlphaFoldDB" id="F2IJ31"/>
<dbReference type="Proteomes" id="UP000007463">
    <property type="component" value="Chromosome"/>
</dbReference>
<evidence type="ECO:0000313" key="5">
    <source>
        <dbReference type="Proteomes" id="UP000007463"/>
    </source>
</evidence>
<dbReference type="OrthoDB" id="4535652at2"/>
<dbReference type="Pfam" id="PF18962">
    <property type="entry name" value="Por_Secre_tail"/>
    <property type="match status" value="1"/>
</dbReference>
<dbReference type="eggNOG" id="COG1075">
    <property type="taxonomic scope" value="Bacteria"/>
</dbReference>
<organism evidence="4 5">
    <name type="scientific">Fluviicola taffensis (strain DSM 16823 / NCIMB 13979 / RW262)</name>
    <dbReference type="NCBI Taxonomy" id="755732"/>
    <lineage>
        <taxon>Bacteria</taxon>
        <taxon>Pseudomonadati</taxon>
        <taxon>Bacteroidota</taxon>
        <taxon>Flavobacteriia</taxon>
        <taxon>Flavobacteriales</taxon>
        <taxon>Crocinitomicaceae</taxon>
        <taxon>Fluviicola</taxon>
    </lineage>
</organism>
<dbReference type="InterPro" id="IPR026444">
    <property type="entry name" value="Secre_tail"/>
</dbReference>
<dbReference type="NCBIfam" id="TIGR04183">
    <property type="entry name" value="Por_Secre_tail"/>
    <property type="match status" value="1"/>
</dbReference>
<proteinExistence type="predicted"/>
<reference evidence="4 5" key="1">
    <citation type="journal article" date="2011" name="Stand. Genomic Sci.">
        <title>Complete genome sequence of the gliding freshwater bacterium Fluviicola taffensis type strain (RW262).</title>
        <authorList>
            <person name="Woyke T."/>
            <person name="Chertkov O."/>
            <person name="Lapidus A."/>
            <person name="Nolan M."/>
            <person name="Lucas S."/>
            <person name="Del Rio T.G."/>
            <person name="Tice H."/>
            <person name="Cheng J.F."/>
            <person name="Tapia R."/>
            <person name="Han C."/>
            <person name="Goodwin L."/>
            <person name="Pitluck S."/>
            <person name="Liolios K."/>
            <person name="Pagani I."/>
            <person name="Ivanova N."/>
            <person name="Huntemann M."/>
            <person name="Mavromatis K."/>
            <person name="Mikhailova N."/>
            <person name="Pati A."/>
            <person name="Chen A."/>
            <person name="Palaniappan K."/>
            <person name="Land M."/>
            <person name="Hauser L."/>
            <person name="Brambilla E.M."/>
            <person name="Rohde M."/>
            <person name="Mwirichia R."/>
            <person name="Sikorski J."/>
            <person name="Tindall B.J."/>
            <person name="Goker M."/>
            <person name="Bristow J."/>
            <person name="Eisen J.A."/>
            <person name="Markowitz V."/>
            <person name="Hugenholtz P."/>
            <person name="Klenk H.P."/>
            <person name="Kyrpides N.C."/>
        </authorList>
    </citation>
    <scope>NUCLEOTIDE SEQUENCE [LARGE SCALE GENOMIC DNA]</scope>
    <source>
        <strain evidence="5">DSM 16823 / RW262 / RW262</strain>
    </source>
</reference>
<evidence type="ECO:0000313" key="4">
    <source>
        <dbReference type="EMBL" id="AEA43889.1"/>
    </source>
</evidence>
<dbReference type="RefSeq" id="WP_013686659.1">
    <property type="nucleotide sequence ID" value="NC_015321.1"/>
</dbReference>
<name>F2IJ31_FLUTR</name>
<keyword evidence="5" id="KW-1185">Reference proteome</keyword>
<feature type="domain" description="Secretion system C-terminal sorting" evidence="3">
    <location>
        <begin position="899"/>
        <end position="967"/>
    </location>
</feature>
<evidence type="ECO:0000256" key="2">
    <source>
        <dbReference type="SAM" id="SignalP"/>
    </source>
</evidence>
<reference evidence="5" key="2">
    <citation type="submission" date="2011-02" db="EMBL/GenBank/DDBJ databases">
        <title>The complete genome of Fluviicola taffensis DSM 16823.</title>
        <authorList>
            <consortium name="US DOE Joint Genome Institute (JGI-PGF)"/>
            <person name="Lucas S."/>
            <person name="Copeland A."/>
            <person name="Lapidus A."/>
            <person name="Bruce D."/>
            <person name="Goodwin L."/>
            <person name="Pitluck S."/>
            <person name="Kyrpides N."/>
            <person name="Mavromatis K."/>
            <person name="Ivanova N."/>
            <person name="Mikhailova N."/>
            <person name="Pagani I."/>
            <person name="Chertkov O."/>
            <person name="Detter J.C."/>
            <person name="Han C."/>
            <person name="Tapia R."/>
            <person name="Land M."/>
            <person name="Hauser L."/>
            <person name="Markowitz V."/>
            <person name="Cheng J.-F."/>
            <person name="Hugenholtz P."/>
            <person name="Woyke T."/>
            <person name="Wu D."/>
            <person name="Tindall B."/>
            <person name="Pomrenke H.G."/>
            <person name="Brambilla E."/>
            <person name="Klenk H.-P."/>
            <person name="Eisen J.A."/>
        </authorList>
    </citation>
    <scope>NUCLEOTIDE SEQUENCE [LARGE SCALE GENOMIC DNA]</scope>
    <source>
        <strain evidence="5">DSM 16823 / RW262 / RW262</strain>
    </source>
</reference>
<dbReference type="KEGG" id="fte:Fluta_1902"/>
<gene>
    <name evidence="4" type="ordered locus">Fluta_1902</name>
</gene>
<dbReference type="EMBL" id="CP002542">
    <property type="protein sequence ID" value="AEA43889.1"/>
    <property type="molecule type" value="Genomic_DNA"/>
</dbReference>
<feature type="chain" id="PRO_5003279936" description="Secretion system C-terminal sorting domain-containing protein" evidence="2">
    <location>
        <begin position="19"/>
        <end position="968"/>
    </location>
</feature>
<dbReference type="SUPFAM" id="SSF53474">
    <property type="entry name" value="alpha/beta-Hydrolases"/>
    <property type="match status" value="1"/>
</dbReference>
<dbReference type="HOGENOM" id="CLU_306059_0_0_10"/>